<reference evidence="8" key="1">
    <citation type="thesis" date="2020" institute="ProQuest LLC" country="789 East Eisenhower Parkway, Ann Arbor, MI, USA">
        <title>Comparative Genomics and Chromosome Evolution.</title>
        <authorList>
            <person name="Mudd A.B."/>
        </authorList>
    </citation>
    <scope>NUCLEOTIDE SEQUENCE</scope>
    <source>
        <strain evidence="8">1538</strain>
        <tissue evidence="8">Blood</tissue>
    </source>
</reference>
<keyword evidence="4" id="KW-0732">Signal</keyword>
<evidence type="ECO:0000313" key="9">
    <source>
        <dbReference type="Proteomes" id="UP001181693"/>
    </source>
</evidence>
<keyword evidence="5" id="KW-1015">Disulfide bond</keyword>
<keyword evidence="9" id="KW-1185">Reference proteome</keyword>
<dbReference type="InterPro" id="IPR006207">
    <property type="entry name" value="Cys_knot_C"/>
</dbReference>
<protein>
    <recommendedName>
        <fullName evidence="7">CTCK domain-containing protein</fullName>
    </recommendedName>
</protein>
<dbReference type="AlphaFoldDB" id="A0AAV3AQ83"/>
<dbReference type="SMART" id="SM00041">
    <property type="entry name" value="CT"/>
    <property type="match status" value="1"/>
</dbReference>
<dbReference type="InterPro" id="IPR004133">
    <property type="entry name" value="DAN_dom"/>
</dbReference>
<dbReference type="InterPro" id="IPR029034">
    <property type="entry name" value="Cystine-knot_cytokine"/>
</dbReference>
<dbReference type="GO" id="GO:0005576">
    <property type="term" value="C:extracellular region"/>
    <property type="evidence" value="ECO:0007669"/>
    <property type="project" value="UniProtKB-SubCell"/>
</dbReference>
<feature type="domain" description="CTCK" evidence="7">
    <location>
        <begin position="41"/>
        <end position="126"/>
    </location>
</feature>
<dbReference type="GO" id="GO:0048513">
    <property type="term" value="P:animal organ development"/>
    <property type="evidence" value="ECO:0007669"/>
    <property type="project" value="UniProtKB-ARBA"/>
</dbReference>
<keyword evidence="3" id="KW-0964">Secreted</keyword>
<evidence type="ECO:0000259" key="7">
    <source>
        <dbReference type="PROSITE" id="PS01225"/>
    </source>
</evidence>
<dbReference type="PROSITE" id="PS01225">
    <property type="entry name" value="CTCK_2"/>
    <property type="match status" value="1"/>
</dbReference>
<comment type="caution">
    <text evidence="6">Lacks conserved residue(s) required for the propagation of feature annotation.</text>
</comment>
<proteinExistence type="inferred from homology"/>
<accession>A0AAV3AQ83</accession>
<sequence>MDERALQRKLTWQKAIIKEVTRSHPDQVLPIGHDELKRSRCNALPFIQNIFKENCSPVQITNKFCFGQCNSFYVPGLPGGFSQPCTSCSPVRTRPIVVPLLCHGGRLVLEKVDLVVECGCGGRSNEDTKKEGSGGGFLSVS</sequence>
<evidence type="ECO:0000256" key="2">
    <source>
        <dbReference type="ARBA" id="ARBA00007872"/>
    </source>
</evidence>
<evidence type="ECO:0000256" key="6">
    <source>
        <dbReference type="PROSITE-ProRule" id="PRU00039"/>
    </source>
</evidence>
<dbReference type="Pfam" id="PF03045">
    <property type="entry name" value="DAN"/>
    <property type="match status" value="1"/>
</dbReference>
<name>A0AAV3AQ83_PYXAD</name>
<evidence type="ECO:0000256" key="5">
    <source>
        <dbReference type="ARBA" id="ARBA00023157"/>
    </source>
</evidence>
<dbReference type="InterPro" id="IPR016860">
    <property type="entry name" value="Cerberus"/>
</dbReference>
<dbReference type="EMBL" id="DYDO01000002">
    <property type="protein sequence ID" value="DBA30010.1"/>
    <property type="molecule type" value="Genomic_DNA"/>
</dbReference>
<dbReference type="PANTHER" id="PTHR15273">
    <property type="entry name" value="DAN DOMAIN FAMILY MEMBER 5"/>
    <property type="match status" value="1"/>
</dbReference>
<comment type="subcellular location">
    <subcellularLocation>
        <location evidence="1">Secreted</location>
    </subcellularLocation>
</comment>
<evidence type="ECO:0000313" key="8">
    <source>
        <dbReference type="EMBL" id="DBA30010.1"/>
    </source>
</evidence>
<organism evidence="8 9">
    <name type="scientific">Pyxicephalus adspersus</name>
    <name type="common">African bullfrog</name>
    <dbReference type="NCBI Taxonomy" id="30357"/>
    <lineage>
        <taxon>Eukaryota</taxon>
        <taxon>Metazoa</taxon>
        <taxon>Chordata</taxon>
        <taxon>Craniata</taxon>
        <taxon>Vertebrata</taxon>
        <taxon>Euteleostomi</taxon>
        <taxon>Amphibia</taxon>
        <taxon>Batrachia</taxon>
        <taxon>Anura</taxon>
        <taxon>Neobatrachia</taxon>
        <taxon>Ranoidea</taxon>
        <taxon>Pyxicephalidae</taxon>
        <taxon>Pyxicephalinae</taxon>
        <taxon>Pyxicephalus</taxon>
    </lineage>
</organism>
<comment type="similarity">
    <text evidence="2">Belongs to the DAN family.</text>
</comment>
<dbReference type="PANTHER" id="PTHR15273:SF6">
    <property type="entry name" value="DAN DOMAIN FAMILY MEMBER 5"/>
    <property type="match status" value="1"/>
</dbReference>
<gene>
    <name evidence="8" type="ORF">GDO54_006048</name>
</gene>
<dbReference type="GO" id="GO:0003002">
    <property type="term" value="P:regionalization"/>
    <property type="evidence" value="ECO:0007669"/>
    <property type="project" value="UniProtKB-ARBA"/>
</dbReference>
<dbReference type="Gene3D" id="2.10.90.10">
    <property type="entry name" value="Cystine-knot cytokines"/>
    <property type="match status" value="1"/>
</dbReference>
<evidence type="ECO:0000256" key="3">
    <source>
        <dbReference type="ARBA" id="ARBA00022525"/>
    </source>
</evidence>
<evidence type="ECO:0000256" key="4">
    <source>
        <dbReference type="ARBA" id="ARBA00022729"/>
    </source>
</evidence>
<evidence type="ECO:0000256" key="1">
    <source>
        <dbReference type="ARBA" id="ARBA00004613"/>
    </source>
</evidence>
<dbReference type="GO" id="GO:0032926">
    <property type="term" value="P:negative regulation of activin receptor signaling pathway"/>
    <property type="evidence" value="ECO:0007669"/>
    <property type="project" value="UniProtKB-ARBA"/>
</dbReference>
<dbReference type="Proteomes" id="UP001181693">
    <property type="component" value="Unassembled WGS sequence"/>
</dbReference>
<comment type="caution">
    <text evidence="8">The sequence shown here is derived from an EMBL/GenBank/DDBJ whole genome shotgun (WGS) entry which is preliminary data.</text>
</comment>